<dbReference type="Pfam" id="PF11799">
    <property type="entry name" value="IMS_C"/>
    <property type="match status" value="1"/>
</dbReference>
<evidence type="ECO:0000256" key="2">
    <source>
        <dbReference type="ARBA" id="ARBA00022763"/>
    </source>
</evidence>
<keyword evidence="5" id="KW-0742">SOS response</keyword>
<dbReference type="Proteomes" id="UP000262004">
    <property type="component" value="Chromosome"/>
</dbReference>
<evidence type="ECO:0000256" key="5">
    <source>
        <dbReference type="ARBA" id="ARBA00023236"/>
    </source>
</evidence>
<dbReference type="PANTHER" id="PTHR11076">
    <property type="entry name" value="DNA REPAIR POLYMERASE UMUC / TRANSFERASE FAMILY MEMBER"/>
    <property type="match status" value="1"/>
</dbReference>
<gene>
    <name evidence="7" type="ORF">HPTL_1077</name>
</gene>
<evidence type="ECO:0000256" key="3">
    <source>
        <dbReference type="ARBA" id="ARBA00023199"/>
    </source>
</evidence>
<dbReference type="GO" id="GO:0003684">
    <property type="term" value="F:damaged DNA binding"/>
    <property type="evidence" value="ECO:0007669"/>
    <property type="project" value="InterPro"/>
</dbReference>
<dbReference type="SUPFAM" id="SSF56672">
    <property type="entry name" value="DNA/RNA polymerases"/>
    <property type="match status" value="1"/>
</dbReference>
<sequence>MTQPTIWALVDCNNFYVSCERLFNPKLEGRPVVVLSNNDGCVVARSNEAKALGVHMGQPWFELEPSAAQLGIVALSSNYTLYGDLSNRVMALLATLAPRQEVYSIDECFLDFSLFPPEARIAHGKRIRREIRRQLGLPVCVGIGPTKTLAKLANACAKKGWAGEGGVCDLSTWGNAARDALLNTIPVDEVWGVGKRLARQLAAVGITTAGALAAADPTWVRRRFSVVLARTAQELRGEPALEWAEAPIVQKQLVVSRSFGTRVTSLETLGSALTAFATAASEKLRAHGWLAREVGCFLETNPFDPGHYYHPFSSEPLPLPCDDAITLAKTANRLAARLFRPGYRYKKAGVVLFELIPNGTWQPDLFTAELLPRWAERQQTMAALDAINRRFGRNTVTLAAAYQRGWQMRQTRRSPNYTTDWRALPVV</sequence>
<dbReference type="PROSITE" id="PS50173">
    <property type="entry name" value="UMUC"/>
    <property type="match status" value="1"/>
</dbReference>
<reference evidence="7 8" key="1">
    <citation type="submission" date="2018-04" db="EMBL/GenBank/DDBJ databases">
        <title>Complete genome sequence of Hydrogenophilus thermoluteolus TH-1.</title>
        <authorList>
            <person name="Arai H."/>
        </authorList>
    </citation>
    <scope>NUCLEOTIDE SEQUENCE [LARGE SCALE GENOMIC DNA]</scope>
    <source>
        <strain evidence="7 8">TH-1</strain>
    </source>
</reference>
<comment type="similarity">
    <text evidence="1">Belongs to the DNA polymerase type-Y family.</text>
</comment>
<dbReference type="Pfam" id="PF11798">
    <property type="entry name" value="IMS_HHH"/>
    <property type="match status" value="1"/>
</dbReference>
<accession>A0A2Z6DXX5</accession>
<dbReference type="CDD" id="cd01700">
    <property type="entry name" value="PolY_Pol_V_umuC"/>
    <property type="match status" value="1"/>
</dbReference>
<protein>
    <submittedName>
        <fullName evidence="7">DNA polymerase V</fullName>
    </submittedName>
</protein>
<keyword evidence="8" id="KW-1185">Reference proteome</keyword>
<dbReference type="InterPro" id="IPR024728">
    <property type="entry name" value="PolY_HhH_motif"/>
</dbReference>
<dbReference type="GO" id="GO:0006281">
    <property type="term" value="P:DNA repair"/>
    <property type="evidence" value="ECO:0007669"/>
    <property type="project" value="UniProtKB-KW"/>
</dbReference>
<organism evidence="7 8">
    <name type="scientific">Hydrogenophilus thermoluteolus</name>
    <name type="common">Pseudomonas hydrogenothermophila</name>
    <dbReference type="NCBI Taxonomy" id="297"/>
    <lineage>
        <taxon>Bacteria</taxon>
        <taxon>Pseudomonadati</taxon>
        <taxon>Pseudomonadota</taxon>
        <taxon>Hydrogenophilia</taxon>
        <taxon>Hydrogenophilales</taxon>
        <taxon>Hydrogenophilaceae</taxon>
        <taxon>Hydrogenophilus</taxon>
    </lineage>
</organism>
<dbReference type="InterPro" id="IPR025188">
    <property type="entry name" value="DUF4113"/>
</dbReference>
<evidence type="ECO:0000256" key="4">
    <source>
        <dbReference type="ARBA" id="ARBA00023204"/>
    </source>
</evidence>
<dbReference type="InterPro" id="IPR043502">
    <property type="entry name" value="DNA/RNA_pol_sf"/>
</dbReference>
<evidence type="ECO:0000259" key="6">
    <source>
        <dbReference type="PROSITE" id="PS50173"/>
    </source>
</evidence>
<dbReference type="InterPro" id="IPR050116">
    <property type="entry name" value="DNA_polymerase-Y"/>
</dbReference>
<dbReference type="InterPro" id="IPR001126">
    <property type="entry name" value="UmuC"/>
</dbReference>
<dbReference type="GO" id="GO:0042276">
    <property type="term" value="P:error-prone translesion synthesis"/>
    <property type="evidence" value="ECO:0007669"/>
    <property type="project" value="TreeGrafter"/>
</dbReference>
<dbReference type="Pfam" id="PF00817">
    <property type="entry name" value="IMS"/>
    <property type="match status" value="1"/>
</dbReference>
<proteinExistence type="inferred from homology"/>
<evidence type="ECO:0000313" key="8">
    <source>
        <dbReference type="Proteomes" id="UP000262004"/>
    </source>
</evidence>
<dbReference type="Pfam" id="PF13438">
    <property type="entry name" value="DUF4113"/>
    <property type="match status" value="1"/>
</dbReference>
<dbReference type="InterPro" id="IPR043128">
    <property type="entry name" value="Rev_trsase/Diguanyl_cyclase"/>
</dbReference>
<dbReference type="GO" id="GO:0003887">
    <property type="term" value="F:DNA-directed DNA polymerase activity"/>
    <property type="evidence" value="ECO:0007669"/>
    <property type="project" value="TreeGrafter"/>
</dbReference>
<dbReference type="Gene3D" id="3.40.1170.60">
    <property type="match status" value="1"/>
</dbReference>
<dbReference type="InterPro" id="IPR017961">
    <property type="entry name" value="DNA_pol_Y-fam_little_finger"/>
</dbReference>
<dbReference type="OrthoDB" id="9808813at2"/>
<dbReference type="AlphaFoldDB" id="A0A2Z6DXX5"/>
<evidence type="ECO:0000256" key="1">
    <source>
        <dbReference type="ARBA" id="ARBA00010945"/>
    </source>
</evidence>
<keyword evidence="3" id="KW-0741">SOS mutagenesis</keyword>
<dbReference type="GO" id="GO:0005829">
    <property type="term" value="C:cytosol"/>
    <property type="evidence" value="ECO:0007669"/>
    <property type="project" value="TreeGrafter"/>
</dbReference>
<keyword evidence="2" id="KW-0227">DNA damage</keyword>
<evidence type="ECO:0000313" key="7">
    <source>
        <dbReference type="EMBL" id="BBD77341.1"/>
    </source>
</evidence>
<dbReference type="PANTHER" id="PTHR11076:SF34">
    <property type="entry name" value="PROTEIN UMUC"/>
    <property type="match status" value="1"/>
</dbReference>
<dbReference type="RefSeq" id="WP_119335082.1">
    <property type="nucleotide sequence ID" value="NZ_AP018558.1"/>
</dbReference>
<dbReference type="EMBL" id="AP018558">
    <property type="protein sequence ID" value="BBD77341.1"/>
    <property type="molecule type" value="Genomic_DNA"/>
</dbReference>
<dbReference type="Gene3D" id="1.10.150.20">
    <property type="entry name" value="5' to 3' exonuclease, C-terminal subdomain"/>
    <property type="match status" value="1"/>
</dbReference>
<dbReference type="GO" id="GO:0009432">
    <property type="term" value="P:SOS response"/>
    <property type="evidence" value="ECO:0007669"/>
    <property type="project" value="UniProtKB-KW"/>
</dbReference>
<feature type="domain" description="UmuC" evidence="6">
    <location>
        <begin position="7"/>
        <end position="194"/>
    </location>
</feature>
<dbReference type="Gene3D" id="3.30.70.270">
    <property type="match status" value="1"/>
</dbReference>
<keyword evidence="4" id="KW-0234">DNA repair</keyword>
<dbReference type="KEGG" id="htl:HPTL_1077"/>
<name>A0A2Z6DXX5_HYDTE</name>